<dbReference type="Proteomes" id="UP000011115">
    <property type="component" value="Unassembled WGS sequence"/>
</dbReference>
<name>M1DKJ0_SOLTU</name>
<proteinExistence type="predicted"/>
<evidence type="ECO:0000313" key="3">
    <source>
        <dbReference type="Proteomes" id="UP000011115"/>
    </source>
</evidence>
<dbReference type="Gramene" id="PGSC0003DMT400090504">
    <property type="protein sequence ID" value="PGSC0003DMT400090504"/>
    <property type="gene ID" value="PGSC0003DMG400040075"/>
</dbReference>
<feature type="transmembrane region" description="Helical" evidence="1">
    <location>
        <begin position="163"/>
        <end position="184"/>
    </location>
</feature>
<keyword evidence="3" id="KW-1185">Reference proteome</keyword>
<evidence type="ECO:0000313" key="2">
    <source>
        <dbReference type="EnsemblPlants" id="PGSC0003DMT400090504"/>
    </source>
</evidence>
<organism evidence="2 3">
    <name type="scientific">Solanum tuberosum</name>
    <name type="common">Potato</name>
    <dbReference type="NCBI Taxonomy" id="4113"/>
    <lineage>
        <taxon>Eukaryota</taxon>
        <taxon>Viridiplantae</taxon>
        <taxon>Streptophyta</taxon>
        <taxon>Embryophyta</taxon>
        <taxon>Tracheophyta</taxon>
        <taxon>Spermatophyta</taxon>
        <taxon>Magnoliopsida</taxon>
        <taxon>eudicotyledons</taxon>
        <taxon>Gunneridae</taxon>
        <taxon>Pentapetalae</taxon>
        <taxon>asterids</taxon>
        <taxon>lamiids</taxon>
        <taxon>Solanales</taxon>
        <taxon>Solanaceae</taxon>
        <taxon>Solanoideae</taxon>
        <taxon>Solaneae</taxon>
        <taxon>Solanum</taxon>
    </lineage>
</organism>
<dbReference type="HOGENOM" id="CLU_1216581_0_0_1"/>
<keyword evidence="1" id="KW-0472">Membrane</keyword>
<reference evidence="2" key="2">
    <citation type="submission" date="2015-06" db="UniProtKB">
        <authorList>
            <consortium name="EnsemblPlants"/>
        </authorList>
    </citation>
    <scope>IDENTIFICATION</scope>
    <source>
        <strain evidence="2">DM1-3 516 R44</strain>
    </source>
</reference>
<reference evidence="3" key="1">
    <citation type="journal article" date="2011" name="Nature">
        <title>Genome sequence and analysis of the tuber crop potato.</title>
        <authorList>
            <consortium name="The Potato Genome Sequencing Consortium"/>
        </authorList>
    </citation>
    <scope>NUCLEOTIDE SEQUENCE [LARGE SCALE GENOMIC DNA]</scope>
    <source>
        <strain evidence="3">cv. DM1-3 516 R44</strain>
    </source>
</reference>
<dbReference type="EnsemblPlants" id="PGSC0003DMT400090504">
    <property type="protein sequence ID" value="PGSC0003DMT400090504"/>
    <property type="gene ID" value="PGSC0003DMG400040075"/>
</dbReference>
<sequence>MDSLKCVTAAIKALSIIPGIVASSLDARLSAAWTRCLIRSTAAWVSGGREAAALVTYLGGRGAIEELRVIEGAELEILKGLEAGVGNNASAGKVSMSTVGDESTEVAFYFLASSFKYSTSMRRMSLKEVGITSTFFFSSRDTRACLHNSVINTKNESDVWRCLALMAISYLMIMPKFIFFSSMMEPRQDAFMWRRIDSFWDDIIVLLMKPNQYLAATLRSFFSIGAPI</sequence>
<dbReference type="InParanoid" id="M1DKJ0"/>
<accession>M1DKJ0</accession>
<keyword evidence="1" id="KW-1133">Transmembrane helix</keyword>
<protein>
    <submittedName>
        <fullName evidence="2">Uncharacterized protein</fullName>
    </submittedName>
</protein>
<evidence type="ECO:0000256" key="1">
    <source>
        <dbReference type="SAM" id="Phobius"/>
    </source>
</evidence>
<dbReference type="PaxDb" id="4113-PGSC0003DMT400090504"/>
<dbReference type="AlphaFoldDB" id="M1DKJ0"/>
<keyword evidence="1" id="KW-0812">Transmembrane</keyword>